<comment type="caution">
    <text evidence="1">The sequence shown here is derived from an EMBL/GenBank/DDBJ whole genome shotgun (WGS) entry which is preliminary data.</text>
</comment>
<reference evidence="1" key="1">
    <citation type="journal article" date="2015" name="Nature">
        <title>Complex archaea that bridge the gap between prokaryotes and eukaryotes.</title>
        <authorList>
            <person name="Spang A."/>
            <person name="Saw J.H."/>
            <person name="Jorgensen S.L."/>
            <person name="Zaremba-Niedzwiedzka K."/>
            <person name="Martijn J."/>
            <person name="Lind A.E."/>
            <person name="van Eijk R."/>
            <person name="Schleper C."/>
            <person name="Guy L."/>
            <person name="Ettema T.J."/>
        </authorList>
    </citation>
    <scope>NUCLEOTIDE SEQUENCE</scope>
</reference>
<accession>A0A0F9ABD3</accession>
<name>A0A0F9ABD3_9ZZZZ</name>
<evidence type="ECO:0000313" key="1">
    <source>
        <dbReference type="EMBL" id="KKL06735.1"/>
    </source>
</evidence>
<proteinExistence type="predicted"/>
<dbReference type="AlphaFoldDB" id="A0A0F9ABD3"/>
<protein>
    <submittedName>
        <fullName evidence="1">Uncharacterized protein</fullName>
    </submittedName>
</protein>
<dbReference type="EMBL" id="LAZR01043583">
    <property type="protein sequence ID" value="KKL06735.1"/>
    <property type="molecule type" value="Genomic_DNA"/>
</dbReference>
<gene>
    <name evidence="1" type="ORF">LCGC14_2593070</name>
</gene>
<organism evidence="1">
    <name type="scientific">marine sediment metagenome</name>
    <dbReference type="NCBI Taxonomy" id="412755"/>
    <lineage>
        <taxon>unclassified sequences</taxon>
        <taxon>metagenomes</taxon>
        <taxon>ecological metagenomes</taxon>
    </lineage>
</organism>
<sequence length="78" mass="9203">MRLKFVLHGYVTDYFYKKDTHTTPVHWLREKPYITSGGHVYSENTLAFIMEPYKEKIPATSVMPEDYGWGNYILKKIG</sequence>